<accession>A0A2N7QGH8</accession>
<evidence type="ECO:0000256" key="1">
    <source>
        <dbReference type="ARBA" id="ARBA00023002"/>
    </source>
</evidence>
<dbReference type="InterPro" id="IPR020831">
    <property type="entry name" value="GlycerAld/Erythrose_P_DH"/>
</dbReference>
<name>A0A2N7QGH8_9BACT</name>
<proteinExistence type="predicted"/>
<protein>
    <submittedName>
        <fullName evidence="3">Type I glyceraldehyde-3-phosphate dehydrogenase</fullName>
    </submittedName>
</protein>
<feature type="non-terminal residue" evidence="3">
    <location>
        <position position="1"/>
    </location>
</feature>
<dbReference type="SUPFAM" id="SSF55347">
    <property type="entry name" value="Glyceraldehyde-3-phosphate dehydrogenase-like, C-terminal domain"/>
    <property type="match status" value="1"/>
</dbReference>
<dbReference type="Gene3D" id="3.30.360.10">
    <property type="entry name" value="Dihydrodipicolinate Reductase, domain 2"/>
    <property type="match status" value="1"/>
</dbReference>
<dbReference type="InterPro" id="IPR020829">
    <property type="entry name" value="GlycerAld_3-P_DH_cat"/>
</dbReference>
<feature type="domain" description="Glyceraldehyde 3-phosphate dehydrogenase catalytic" evidence="2">
    <location>
        <begin position="5"/>
        <end position="58"/>
    </location>
</feature>
<dbReference type="Pfam" id="PF02800">
    <property type="entry name" value="Gp_dh_C"/>
    <property type="match status" value="1"/>
</dbReference>
<keyword evidence="1" id="KW-0560">Oxidoreductase</keyword>
<evidence type="ECO:0000313" key="3">
    <source>
        <dbReference type="EMBL" id="PMP98095.1"/>
    </source>
</evidence>
<organism evidence="3 4">
    <name type="scientific">Thermodesulfobacterium geofontis</name>
    <dbReference type="NCBI Taxonomy" id="1295609"/>
    <lineage>
        <taxon>Bacteria</taxon>
        <taxon>Pseudomonadati</taxon>
        <taxon>Thermodesulfobacteriota</taxon>
        <taxon>Thermodesulfobacteria</taxon>
        <taxon>Thermodesulfobacteriales</taxon>
        <taxon>Thermodesulfobacteriaceae</taxon>
        <taxon>Thermodesulfobacterium</taxon>
    </lineage>
</organism>
<sequence>TTPVEINKIFKENQNKYIKYTEEPLVSSDIIGEPFSTIIDGLSTKVIDKNLIEILAWYDNEWGYSVRILDLINYIIEKEV</sequence>
<reference evidence="3 4" key="1">
    <citation type="submission" date="2018-01" db="EMBL/GenBank/DDBJ databases">
        <title>Metagenomic assembled genomes from two thermal pools in the Uzon Caldera, Kamchatka, Russia.</title>
        <authorList>
            <person name="Wilkins L."/>
            <person name="Ettinger C."/>
        </authorList>
    </citation>
    <scope>NUCLEOTIDE SEQUENCE [LARGE SCALE GENOMIC DNA]</scope>
    <source>
        <strain evidence="3">ARK-04</strain>
    </source>
</reference>
<dbReference type="AlphaFoldDB" id="A0A2N7QGH8"/>
<dbReference type="Gene3D" id="3.40.50.720">
    <property type="entry name" value="NAD(P)-binding Rossmann-like Domain"/>
    <property type="match status" value="1"/>
</dbReference>
<comment type="caution">
    <text evidence="3">The sequence shown here is derived from an EMBL/GenBank/DDBJ whole genome shotgun (WGS) entry which is preliminary data.</text>
</comment>
<dbReference type="Proteomes" id="UP000235619">
    <property type="component" value="Unassembled WGS sequence"/>
</dbReference>
<evidence type="ECO:0000313" key="4">
    <source>
        <dbReference type="Proteomes" id="UP000235619"/>
    </source>
</evidence>
<dbReference type="GO" id="GO:0016620">
    <property type="term" value="F:oxidoreductase activity, acting on the aldehyde or oxo group of donors, NAD or NADP as acceptor"/>
    <property type="evidence" value="ECO:0007669"/>
    <property type="project" value="InterPro"/>
</dbReference>
<dbReference type="EMBL" id="PNJD01000037">
    <property type="protein sequence ID" value="PMP98095.1"/>
    <property type="molecule type" value="Genomic_DNA"/>
</dbReference>
<dbReference type="PANTHER" id="PTHR43148">
    <property type="entry name" value="GLYCERALDEHYDE-3-PHOSPHATE DEHYDROGENASE 2"/>
    <property type="match status" value="1"/>
</dbReference>
<gene>
    <name evidence="3" type="ORF">C0169_00655</name>
</gene>
<evidence type="ECO:0000259" key="2">
    <source>
        <dbReference type="Pfam" id="PF02800"/>
    </source>
</evidence>